<dbReference type="Proteomes" id="UP001590950">
    <property type="component" value="Unassembled WGS sequence"/>
</dbReference>
<comment type="caution">
    <text evidence="3">The sequence shown here is derived from an EMBL/GenBank/DDBJ whole genome shotgun (WGS) entry which is preliminary data.</text>
</comment>
<feature type="chain" id="PRO_5047053688" description="DUF7371 domain-containing protein" evidence="1">
    <location>
        <begin position="20"/>
        <end position="613"/>
    </location>
</feature>
<gene>
    <name evidence="3" type="ORF">N7G274_002114</name>
</gene>
<keyword evidence="4" id="KW-1185">Reference proteome</keyword>
<feature type="domain" description="DUF7371" evidence="2">
    <location>
        <begin position="409"/>
        <end position="609"/>
    </location>
</feature>
<dbReference type="InterPro" id="IPR055795">
    <property type="entry name" value="DUF7371"/>
</dbReference>
<organism evidence="3 4">
    <name type="scientific">Stereocaulon virgatum</name>
    <dbReference type="NCBI Taxonomy" id="373712"/>
    <lineage>
        <taxon>Eukaryota</taxon>
        <taxon>Fungi</taxon>
        <taxon>Dikarya</taxon>
        <taxon>Ascomycota</taxon>
        <taxon>Pezizomycotina</taxon>
        <taxon>Lecanoromycetes</taxon>
        <taxon>OSLEUM clade</taxon>
        <taxon>Lecanoromycetidae</taxon>
        <taxon>Lecanorales</taxon>
        <taxon>Lecanorineae</taxon>
        <taxon>Stereocaulaceae</taxon>
        <taxon>Stereocaulon</taxon>
    </lineage>
</organism>
<proteinExistence type="predicted"/>
<sequence>MRSLKPLVLVGMGAIAATAEVDSACNSPITTAYVTVPSSPTTETIYVVSPGFSAVEAGAAASNAVTTSVTTSILSTATVSMLQDTTPASVYSFTENNGTTTWLGGQAPPSSLSFLTSTAFITLQPVLTLSSPVPEGLSAQLTSYLTQTLSSTITITESSTLTLTEKTSSASSSAAGAYFGLAPNGWNATTLVSVKAAATAAGSITPLPYESVPRLGTVSPSANSPRKSVRLLKARQAAEEFISATIDGVLVSWANNYNGPAPSTPEATSSTSGAISSTLEASYTFILVTATVPRPGLFLPTTSTSTPLKVATSTPDASYMSVPVTATTSASGPISATISVLSSTLSQISSSPLGVPATTMHFSSSSPTSTSLLVPLLPSSSILSKASISLVPAATTTASPCDGLYMSPQFIIDFDDLPHFSTGIEPNDTDTPPIFNPYRKLYFEGHFGYVPPPTDPFQPHSPPQLAVYREEGLNITPALDNTGERDSPDTGLLLIGEIGAGPRAYDSAYWIDAYSAWLGCANSGPNDCTITVQGYVSGDKTSLVTQDFTQPSCLGLKNCLLTLVEFGNGFRALTGLQIIATVDSKPVDWYLDDLALGWSNNTCAAQMKRSSSE</sequence>
<evidence type="ECO:0000313" key="4">
    <source>
        <dbReference type="Proteomes" id="UP001590950"/>
    </source>
</evidence>
<keyword evidence="1" id="KW-0732">Signal</keyword>
<feature type="signal peptide" evidence="1">
    <location>
        <begin position="1"/>
        <end position="19"/>
    </location>
</feature>
<name>A0ABR4AJL7_9LECA</name>
<accession>A0ABR4AJL7</accession>
<dbReference type="Pfam" id="PF24086">
    <property type="entry name" value="DUF7371"/>
    <property type="match status" value="1"/>
</dbReference>
<evidence type="ECO:0000256" key="1">
    <source>
        <dbReference type="SAM" id="SignalP"/>
    </source>
</evidence>
<evidence type="ECO:0000259" key="2">
    <source>
        <dbReference type="Pfam" id="PF24086"/>
    </source>
</evidence>
<evidence type="ECO:0000313" key="3">
    <source>
        <dbReference type="EMBL" id="KAL2045684.1"/>
    </source>
</evidence>
<protein>
    <recommendedName>
        <fullName evidence="2">DUF7371 domain-containing protein</fullName>
    </recommendedName>
</protein>
<dbReference type="EMBL" id="JBEFKJ010000006">
    <property type="protein sequence ID" value="KAL2045684.1"/>
    <property type="molecule type" value="Genomic_DNA"/>
</dbReference>
<reference evidence="3 4" key="1">
    <citation type="submission" date="2024-09" db="EMBL/GenBank/DDBJ databases">
        <title>Rethinking Asexuality: The Enigmatic Case of Functional Sexual Genes in Lepraria (Stereocaulaceae).</title>
        <authorList>
            <person name="Doellman M."/>
            <person name="Sun Y."/>
            <person name="Barcenas-Pena A."/>
            <person name="Lumbsch H.T."/>
            <person name="Grewe F."/>
        </authorList>
    </citation>
    <scope>NUCLEOTIDE SEQUENCE [LARGE SCALE GENOMIC DNA]</scope>
    <source>
        <strain evidence="3 4">Mercado 3170</strain>
    </source>
</reference>